<sequence>MLTLEQRTLGVRDDIEHGDVSPSPLNLPYGYNLECFYAFILPCIPKTVEVVLFHPSLLTIVQCVKPRLQVCYLTNPAMSINAAIFIIQPSVELPPLTPPIDKFLV</sequence>
<gene>
    <name evidence="1" type="ORF">EYC84_007888</name>
</gene>
<dbReference type="EMBL" id="VICG01000009">
    <property type="protein sequence ID" value="KAA8568911.1"/>
    <property type="molecule type" value="Genomic_DNA"/>
</dbReference>
<reference evidence="1 2" key="1">
    <citation type="submission" date="2019-06" db="EMBL/GenBank/DDBJ databases">
        <title>Genome Sequence of the Brown Rot Fungal Pathogen Monilinia fructicola.</title>
        <authorList>
            <person name="De Miccolis Angelini R.M."/>
            <person name="Landi L."/>
            <person name="Abate D."/>
            <person name="Pollastro S."/>
            <person name="Romanazzi G."/>
            <person name="Faretra F."/>
        </authorList>
    </citation>
    <scope>NUCLEOTIDE SEQUENCE [LARGE SCALE GENOMIC DNA]</scope>
    <source>
        <strain evidence="1 2">Mfrc123</strain>
    </source>
</reference>
<organism evidence="1 2">
    <name type="scientific">Monilinia fructicola</name>
    <name type="common">Brown rot fungus</name>
    <name type="synonym">Ciboria fructicola</name>
    <dbReference type="NCBI Taxonomy" id="38448"/>
    <lineage>
        <taxon>Eukaryota</taxon>
        <taxon>Fungi</taxon>
        <taxon>Dikarya</taxon>
        <taxon>Ascomycota</taxon>
        <taxon>Pezizomycotina</taxon>
        <taxon>Leotiomycetes</taxon>
        <taxon>Helotiales</taxon>
        <taxon>Sclerotiniaceae</taxon>
        <taxon>Monilinia</taxon>
    </lineage>
</organism>
<protein>
    <submittedName>
        <fullName evidence="1">Uncharacterized protein</fullName>
    </submittedName>
</protein>
<dbReference type="Proteomes" id="UP000322873">
    <property type="component" value="Unassembled WGS sequence"/>
</dbReference>
<name>A0A5M9JHY6_MONFR</name>
<evidence type="ECO:0000313" key="2">
    <source>
        <dbReference type="Proteomes" id="UP000322873"/>
    </source>
</evidence>
<accession>A0A5M9JHY6</accession>
<keyword evidence="2" id="KW-1185">Reference proteome</keyword>
<comment type="caution">
    <text evidence="1">The sequence shown here is derived from an EMBL/GenBank/DDBJ whole genome shotgun (WGS) entry which is preliminary data.</text>
</comment>
<evidence type="ECO:0000313" key="1">
    <source>
        <dbReference type="EMBL" id="KAA8568911.1"/>
    </source>
</evidence>
<proteinExistence type="predicted"/>
<dbReference type="AlphaFoldDB" id="A0A5M9JHY6"/>